<evidence type="ECO:0000313" key="2">
    <source>
        <dbReference type="Proteomes" id="UP000634308"/>
    </source>
</evidence>
<name>A0ABQ2RRV6_9DEIO</name>
<proteinExistence type="predicted"/>
<dbReference type="EMBL" id="BMQM01000013">
    <property type="protein sequence ID" value="GGR59553.1"/>
    <property type="molecule type" value="Genomic_DNA"/>
</dbReference>
<dbReference type="Proteomes" id="UP000634308">
    <property type="component" value="Unassembled WGS sequence"/>
</dbReference>
<gene>
    <name evidence="1" type="ORF">GCM10008959_21630</name>
</gene>
<organism evidence="1 2">
    <name type="scientific">Deinococcus seoulensis</name>
    <dbReference type="NCBI Taxonomy" id="1837379"/>
    <lineage>
        <taxon>Bacteria</taxon>
        <taxon>Thermotogati</taxon>
        <taxon>Deinococcota</taxon>
        <taxon>Deinococci</taxon>
        <taxon>Deinococcales</taxon>
        <taxon>Deinococcaceae</taxon>
        <taxon>Deinococcus</taxon>
    </lineage>
</organism>
<accession>A0ABQ2RRV6</accession>
<evidence type="ECO:0000313" key="1">
    <source>
        <dbReference type="EMBL" id="GGR59553.1"/>
    </source>
</evidence>
<protein>
    <submittedName>
        <fullName evidence="1">Uncharacterized protein</fullName>
    </submittedName>
</protein>
<keyword evidence="2" id="KW-1185">Reference proteome</keyword>
<sequence length="204" mass="23159">METQVPRSLRNEPDLRRLKPIQYPLTMSHRCHVALISDGQVSFHSDRWGALGLADILVAGPAVFVAWFKEQRDIWPDAVGPNTMRLIPEDFAVVYMDHRQLKISEYAGFGHWAERAKGRAPELREHLSRMTPPLRGAALELLKERWPGWEVSYADSPQPQVDWGHLPEASADEVWSAFEVTPLPDLPDAVIRRLVRSLTLLALA</sequence>
<comment type="caution">
    <text evidence="1">The sequence shown here is derived from an EMBL/GenBank/DDBJ whole genome shotgun (WGS) entry which is preliminary data.</text>
</comment>
<reference evidence="2" key="1">
    <citation type="journal article" date="2019" name="Int. J. Syst. Evol. Microbiol.">
        <title>The Global Catalogue of Microorganisms (GCM) 10K type strain sequencing project: providing services to taxonomists for standard genome sequencing and annotation.</title>
        <authorList>
            <consortium name="The Broad Institute Genomics Platform"/>
            <consortium name="The Broad Institute Genome Sequencing Center for Infectious Disease"/>
            <person name="Wu L."/>
            <person name="Ma J."/>
        </authorList>
    </citation>
    <scope>NUCLEOTIDE SEQUENCE [LARGE SCALE GENOMIC DNA]</scope>
    <source>
        <strain evidence="2">JCM 31404</strain>
    </source>
</reference>